<dbReference type="GO" id="GO:0004674">
    <property type="term" value="F:protein serine/threonine kinase activity"/>
    <property type="evidence" value="ECO:0007669"/>
    <property type="project" value="UniProtKB-KW"/>
</dbReference>
<reference evidence="11" key="1">
    <citation type="submission" date="2022-03" db="EMBL/GenBank/DDBJ databases">
        <title>A functionally conserved STORR gene fusion in Papaver species that diverged 16.8 million years ago.</title>
        <authorList>
            <person name="Catania T."/>
        </authorList>
    </citation>
    <scope>NUCLEOTIDE SEQUENCE</scope>
    <source>
        <strain evidence="11">S-191538</strain>
    </source>
</reference>
<dbReference type="EC" id="2.7.11.1" evidence="2"/>
<dbReference type="PROSITE" id="PS00107">
    <property type="entry name" value="PROTEIN_KINASE_ATP"/>
    <property type="match status" value="1"/>
</dbReference>
<dbReference type="InterPro" id="IPR000719">
    <property type="entry name" value="Prot_kinase_dom"/>
</dbReference>
<keyword evidence="6 7" id="KW-0067">ATP-binding</keyword>
<evidence type="ECO:0000259" key="10">
    <source>
        <dbReference type="PROSITE" id="PS50011"/>
    </source>
</evidence>
<evidence type="ECO:0000313" key="12">
    <source>
        <dbReference type="Proteomes" id="UP001177140"/>
    </source>
</evidence>
<evidence type="ECO:0000313" key="11">
    <source>
        <dbReference type="EMBL" id="MCL7029007.1"/>
    </source>
</evidence>
<protein>
    <recommendedName>
        <fullName evidence="2">non-specific serine/threonine protein kinase</fullName>
        <ecNumber evidence="2">2.7.11.1</ecNumber>
    </recommendedName>
</protein>
<comment type="caution">
    <text evidence="11">The sequence shown here is derived from an EMBL/GenBank/DDBJ whole genome shotgun (WGS) entry which is preliminary data.</text>
</comment>
<evidence type="ECO:0000256" key="7">
    <source>
        <dbReference type="PROSITE-ProRule" id="PRU10141"/>
    </source>
</evidence>
<feature type="binding site" evidence="7">
    <location>
        <position position="40"/>
    </location>
    <ligand>
        <name>ATP</name>
        <dbReference type="ChEBI" id="CHEBI:30616"/>
    </ligand>
</feature>
<organism evidence="11 12">
    <name type="scientific">Papaver nudicaule</name>
    <name type="common">Iceland poppy</name>
    <dbReference type="NCBI Taxonomy" id="74823"/>
    <lineage>
        <taxon>Eukaryota</taxon>
        <taxon>Viridiplantae</taxon>
        <taxon>Streptophyta</taxon>
        <taxon>Embryophyta</taxon>
        <taxon>Tracheophyta</taxon>
        <taxon>Spermatophyta</taxon>
        <taxon>Magnoliopsida</taxon>
        <taxon>Ranunculales</taxon>
        <taxon>Papaveraceae</taxon>
        <taxon>Papaveroideae</taxon>
        <taxon>Papaver</taxon>
    </lineage>
</organism>
<evidence type="ECO:0000256" key="8">
    <source>
        <dbReference type="RuleBase" id="RU000304"/>
    </source>
</evidence>
<name>A0AA41S2N5_PAPNU</name>
<gene>
    <name evidence="11" type="ORF">MKW94_029358</name>
</gene>
<evidence type="ECO:0000256" key="5">
    <source>
        <dbReference type="ARBA" id="ARBA00022777"/>
    </source>
</evidence>
<keyword evidence="8" id="KW-0723">Serine/threonine-protein kinase</keyword>
<keyword evidence="3" id="KW-0808">Transferase</keyword>
<evidence type="ECO:0000256" key="1">
    <source>
        <dbReference type="ARBA" id="ARBA00005926"/>
    </source>
</evidence>
<dbReference type="PROSITE" id="PS50011">
    <property type="entry name" value="PROTEIN_KINASE_DOM"/>
    <property type="match status" value="1"/>
</dbReference>
<dbReference type="PANTHER" id="PTHR11909">
    <property type="entry name" value="CASEIN KINASE-RELATED"/>
    <property type="match status" value="1"/>
</dbReference>
<dbReference type="InterPro" id="IPR008271">
    <property type="entry name" value="Ser/Thr_kinase_AS"/>
</dbReference>
<evidence type="ECO:0000256" key="9">
    <source>
        <dbReference type="SAM" id="MobiDB-lite"/>
    </source>
</evidence>
<keyword evidence="5" id="KW-0418">Kinase</keyword>
<comment type="similarity">
    <text evidence="1">Belongs to the protein kinase superfamily. CK1 Ser/Thr protein kinase family. Casein kinase I subfamily.</text>
</comment>
<dbReference type="SMART" id="SM00220">
    <property type="entry name" value="S_TKc"/>
    <property type="match status" value="1"/>
</dbReference>
<dbReference type="Pfam" id="PF00069">
    <property type="entry name" value="Pkinase"/>
    <property type="match status" value="1"/>
</dbReference>
<feature type="region of interest" description="Disordered" evidence="9">
    <location>
        <begin position="295"/>
        <end position="345"/>
    </location>
</feature>
<keyword evidence="4 7" id="KW-0547">Nucleotide-binding</keyword>
<dbReference type="InterPro" id="IPR050235">
    <property type="entry name" value="CK1_Ser-Thr_kinase"/>
</dbReference>
<dbReference type="Proteomes" id="UP001177140">
    <property type="component" value="Unassembled WGS sequence"/>
</dbReference>
<dbReference type="InterPro" id="IPR017441">
    <property type="entry name" value="Protein_kinase_ATP_BS"/>
</dbReference>
<accession>A0AA41S2N5</accession>
<dbReference type="EMBL" id="JAJJMA010085840">
    <property type="protein sequence ID" value="MCL7029007.1"/>
    <property type="molecule type" value="Genomic_DNA"/>
</dbReference>
<dbReference type="GO" id="GO:0005524">
    <property type="term" value="F:ATP binding"/>
    <property type="evidence" value="ECO:0007669"/>
    <property type="project" value="UniProtKB-UniRule"/>
</dbReference>
<dbReference type="AlphaFoldDB" id="A0AA41S2N5"/>
<dbReference type="SUPFAM" id="SSF56112">
    <property type="entry name" value="Protein kinase-like (PK-like)"/>
    <property type="match status" value="1"/>
</dbReference>
<dbReference type="Gene3D" id="1.10.510.10">
    <property type="entry name" value="Transferase(Phosphotransferase) domain 1"/>
    <property type="match status" value="1"/>
</dbReference>
<feature type="domain" description="Protein kinase" evidence="10">
    <location>
        <begin position="11"/>
        <end position="280"/>
    </location>
</feature>
<evidence type="ECO:0000256" key="4">
    <source>
        <dbReference type="ARBA" id="ARBA00022741"/>
    </source>
</evidence>
<keyword evidence="12" id="KW-1185">Reference proteome</keyword>
<proteinExistence type="inferred from homology"/>
<evidence type="ECO:0000256" key="3">
    <source>
        <dbReference type="ARBA" id="ARBA00022679"/>
    </source>
</evidence>
<evidence type="ECO:0000256" key="2">
    <source>
        <dbReference type="ARBA" id="ARBA00012513"/>
    </source>
</evidence>
<dbReference type="FunFam" id="1.10.510.10:FF:000596">
    <property type="entry name" value="CK1 family protein kinase"/>
    <property type="match status" value="1"/>
</dbReference>
<dbReference type="PROSITE" id="PS00108">
    <property type="entry name" value="PROTEIN_KINASE_ST"/>
    <property type="match status" value="1"/>
</dbReference>
<dbReference type="InterPro" id="IPR011009">
    <property type="entry name" value="Kinase-like_dom_sf"/>
</dbReference>
<evidence type="ECO:0000256" key="6">
    <source>
        <dbReference type="ARBA" id="ARBA00022840"/>
    </source>
</evidence>
<feature type="compositionally biased region" description="Basic and acidic residues" evidence="9">
    <location>
        <begin position="295"/>
        <end position="310"/>
    </location>
</feature>
<feature type="compositionally biased region" description="Polar residues" evidence="9">
    <location>
        <begin position="312"/>
        <end position="341"/>
    </location>
</feature>
<sequence length="390" mass="45038">MESATVGRGKFKVGRKIGNGAFGDIYIGTNAQTNEEVAIKVEYRKVKHPQLLYESKIYAQLQGGKGIPRLMWFGVEGEYNVMVIDLLGKSLEDLLSDCGGKFTLKTVLMLADQLIDRVEYIHSRGLVHRDIKPQNLMVGVGRRENLVYMIDYGLARKYKDMRTHEHVPYRDNRDLVGTVRYASVNSHLGVEQSRRDDLETLGYMLVYFLKGRLPWQGLQVTTRKMQREKIRDMKMSTPIEVLCDSCPSEFVSYFRDCRSLRFDDKPDYAYLKRLFRDLFIREKYQFDNVYDWDPEKRTGPTTSEHGDGKSRQVLSNSSSGAIQQTETGLNPSKSTSFTPITNGRRDIGDDTIRSFQRMTISTERREKVCSYKTKYAHIKSPISRRIACFF</sequence>